<keyword evidence="2" id="KW-0479">Metal-binding</keyword>
<dbReference type="Pfam" id="PF05995">
    <property type="entry name" value="CDO_I"/>
    <property type="match status" value="1"/>
</dbReference>
<gene>
    <name evidence="6" type="ORF">ACH429_19520</name>
</gene>
<proteinExistence type="inferred from homology"/>
<dbReference type="PANTHER" id="PTHR12918">
    <property type="entry name" value="CYSTEINE DIOXYGENASE"/>
    <property type="match status" value="1"/>
</dbReference>
<keyword evidence="5" id="KW-0408">Iron</keyword>
<keyword evidence="3 6" id="KW-0223">Dioxygenase</keyword>
<dbReference type="EMBL" id="JBIRWE010000008">
    <property type="protein sequence ID" value="MFI1966265.1"/>
    <property type="molecule type" value="Genomic_DNA"/>
</dbReference>
<dbReference type="PANTHER" id="PTHR12918:SF1">
    <property type="entry name" value="CYSTEINE DIOXYGENASE TYPE 1"/>
    <property type="match status" value="1"/>
</dbReference>
<evidence type="ECO:0000256" key="3">
    <source>
        <dbReference type="ARBA" id="ARBA00022964"/>
    </source>
</evidence>
<sequence>MDVTALIDAVSRTKSQADELTRRQIIDQLSGALAKFTTSPENQRFAEKYRPRGNYTRLLLNSPQDAYQLVLVFWGPGKGSPIHDHDETIGVVGALTGETKEIKYAVTRHEGERVKLARSSEFTIAPGRVTPILPGDDQQLHLMVNEEQHWAATVHVYLTSIHHYRQYEAAPGGAFQLAETPLWFDEWEVGRRMPTSTRS</sequence>
<evidence type="ECO:0000256" key="5">
    <source>
        <dbReference type="ARBA" id="ARBA00023004"/>
    </source>
</evidence>
<evidence type="ECO:0000313" key="6">
    <source>
        <dbReference type="EMBL" id="MFI1966265.1"/>
    </source>
</evidence>
<dbReference type="SUPFAM" id="SSF51182">
    <property type="entry name" value="RmlC-like cupins"/>
    <property type="match status" value="1"/>
</dbReference>
<dbReference type="InterPro" id="IPR011051">
    <property type="entry name" value="RmlC_Cupin_sf"/>
</dbReference>
<comment type="caution">
    <text evidence="6">The sequence shown here is derived from an EMBL/GenBank/DDBJ whole genome shotgun (WGS) entry which is preliminary data.</text>
</comment>
<dbReference type="Gene3D" id="2.60.120.10">
    <property type="entry name" value="Jelly Rolls"/>
    <property type="match status" value="1"/>
</dbReference>
<dbReference type="Proteomes" id="UP001611548">
    <property type="component" value="Unassembled WGS sequence"/>
</dbReference>
<comment type="similarity">
    <text evidence="1">Belongs to the cysteine dioxygenase family.</text>
</comment>
<dbReference type="InterPro" id="IPR010300">
    <property type="entry name" value="CDO_1"/>
</dbReference>
<evidence type="ECO:0000256" key="2">
    <source>
        <dbReference type="ARBA" id="ARBA00022723"/>
    </source>
</evidence>
<reference evidence="6 7" key="1">
    <citation type="submission" date="2024-10" db="EMBL/GenBank/DDBJ databases">
        <title>The Natural Products Discovery Center: Release of the First 8490 Sequenced Strains for Exploring Actinobacteria Biosynthetic Diversity.</title>
        <authorList>
            <person name="Kalkreuter E."/>
            <person name="Kautsar S.A."/>
            <person name="Yang D."/>
            <person name="Bader C.D."/>
            <person name="Teijaro C.N."/>
            <person name="Fluegel L."/>
            <person name="Davis C.M."/>
            <person name="Simpson J.R."/>
            <person name="Lauterbach L."/>
            <person name="Steele A.D."/>
            <person name="Gui C."/>
            <person name="Meng S."/>
            <person name="Li G."/>
            <person name="Viehrig K."/>
            <person name="Ye F."/>
            <person name="Su P."/>
            <person name="Kiefer A.F."/>
            <person name="Nichols A."/>
            <person name="Cepeda A.J."/>
            <person name="Yan W."/>
            <person name="Fan B."/>
            <person name="Jiang Y."/>
            <person name="Adhikari A."/>
            <person name="Zheng C.-J."/>
            <person name="Schuster L."/>
            <person name="Cowan T.M."/>
            <person name="Smanski M.J."/>
            <person name="Chevrette M.G."/>
            <person name="De Carvalho L.P.S."/>
            <person name="Shen B."/>
        </authorList>
    </citation>
    <scope>NUCLEOTIDE SEQUENCE [LARGE SCALE GENOMIC DNA]</scope>
    <source>
        <strain evidence="6 7">NPDC020327</strain>
    </source>
</reference>
<protein>
    <submittedName>
        <fullName evidence="6">Cysteine dioxygenase</fullName>
    </submittedName>
</protein>
<evidence type="ECO:0000313" key="7">
    <source>
        <dbReference type="Proteomes" id="UP001611548"/>
    </source>
</evidence>
<evidence type="ECO:0000256" key="4">
    <source>
        <dbReference type="ARBA" id="ARBA00023002"/>
    </source>
</evidence>
<dbReference type="RefSeq" id="WP_398718937.1">
    <property type="nucleotide sequence ID" value="NZ_JBIRWE010000008.1"/>
</dbReference>
<name>A0ABW7UUH8_9ACTN</name>
<keyword evidence="4" id="KW-0560">Oxidoreductase</keyword>
<evidence type="ECO:0000256" key="1">
    <source>
        <dbReference type="ARBA" id="ARBA00006622"/>
    </source>
</evidence>
<dbReference type="GO" id="GO:0051213">
    <property type="term" value="F:dioxygenase activity"/>
    <property type="evidence" value="ECO:0007669"/>
    <property type="project" value="UniProtKB-KW"/>
</dbReference>
<dbReference type="InterPro" id="IPR014710">
    <property type="entry name" value="RmlC-like_jellyroll"/>
</dbReference>
<dbReference type="CDD" id="cd10548">
    <property type="entry name" value="cupin_CDO"/>
    <property type="match status" value="1"/>
</dbReference>
<accession>A0ABW7UUH8</accession>
<organism evidence="6 7">
    <name type="scientific">Streptomyces pathocidini</name>
    <dbReference type="NCBI Taxonomy" id="1650571"/>
    <lineage>
        <taxon>Bacteria</taxon>
        <taxon>Bacillati</taxon>
        <taxon>Actinomycetota</taxon>
        <taxon>Actinomycetes</taxon>
        <taxon>Kitasatosporales</taxon>
        <taxon>Streptomycetaceae</taxon>
        <taxon>Streptomyces</taxon>
    </lineage>
</organism>
<keyword evidence="7" id="KW-1185">Reference proteome</keyword>